<name>A0A810QCW0_9FIRM</name>
<keyword evidence="2" id="KW-1185">Reference proteome</keyword>
<protein>
    <submittedName>
        <fullName evidence="1">Uncharacterized protein</fullName>
    </submittedName>
</protein>
<dbReference type="EMBL" id="AP023420">
    <property type="protein sequence ID" value="BCK83451.1"/>
    <property type="molecule type" value="Genomic_DNA"/>
</dbReference>
<sequence>MEIKSILGSLTEDLQSGTITLYQAAEELYNAGWTNYIDTDKARRLLQLYNKSPGHRLQQ</sequence>
<evidence type="ECO:0000313" key="1">
    <source>
        <dbReference type="EMBL" id="BCK83451.1"/>
    </source>
</evidence>
<reference evidence="1" key="1">
    <citation type="submission" date="2020-09" db="EMBL/GenBank/DDBJ databases">
        <title>New species isolated from human feces.</title>
        <authorList>
            <person name="Kitahara M."/>
            <person name="Shigeno Y."/>
            <person name="Shime M."/>
            <person name="Matsumoto Y."/>
            <person name="Nakamura S."/>
            <person name="Motooka D."/>
            <person name="Fukuoka S."/>
            <person name="Nishikawa H."/>
            <person name="Benno Y."/>
        </authorList>
    </citation>
    <scope>NUCLEOTIDE SEQUENCE</scope>
    <source>
        <strain evidence="1">MM59</strain>
    </source>
</reference>
<evidence type="ECO:0000313" key="2">
    <source>
        <dbReference type="Proteomes" id="UP000679848"/>
    </source>
</evidence>
<gene>
    <name evidence="1" type="ORF">MM59RIKEN_07700</name>
</gene>
<proteinExistence type="predicted"/>
<dbReference type="KEGG" id="pfaa:MM59RIKEN_07700"/>
<accession>A0A810QCW0</accession>
<organism evidence="1 2">
    <name type="scientific">Pusillibacter faecalis</name>
    <dbReference type="NCBI Taxonomy" id="2714358"/>
    <lineage>
        <taxon>Bacteria</taxon>
        <taxon>Bacillati</taxon>
        <taxon>Bacillota</taxon>
        <taxon>Clostridia</taxon>
        <taxon>Eubacteriales</taxon>
        <taxon>Oscillospiraceae</taxon>
        <taxon>Pusillibacter</taxon>
    </lineage>
</organism>
<dbReference type="AlphaFoldDB" id="A0A810QCW0"/>
<dbReference type="RefSeq" id="WP_213542703.1">
    <property type="nucleotide sequence ID" value="NZ_AP023420.1"/>
</dbReference>
<dbReference type="Proteomes" id="UP000679848">
    <property type="component" value="Chromosome"/>
</dbReference>